<proteinExistence type="predicted"/>
<dbReference type="InterPro" id="IPR013655">
    <property type="entry name" value="PAS_fold_3"/>
</dbReference>
<dbReference type="OrthoDB" id="597625at2"/>
<sequence length="231" mass="26287">MTQSQKLRKNTVVSRPGIAVGFQFRLREYIMKKHGSINAFCRAADIKYPAQMTPYLAGKCLPGKKMIARLEKDGADIEWLMNGDDNRQSIPDMGNALSLSRYRMDIDTLFRQVRMHISRFSALYKPMIDAYAVLDHNENIVDLSGSLEQYLGYKKNSLTGTDLQSIIHPEDYAEVKRTLDSEKSAESIVEFKSKFKTGEGVYIDAEWCLAVNTKPMSELYEYAMILKGSKT</sequence>
<dbReference type="Proteomes" id="UP000053937">
    <property type="component" value="Unassembled WGS sequence"/>
</dbReference>
<dbReference type="InterPro" id="IPR035965">
    <property type="entry name" value="PAS-like_dom_sf"/>
</dbReference>
<keyword evidence="3" id="KW-1185">Reference proteome</keyword>
<feature type="domain" description="PAS" evidence="1">
    <location>
        <begin position="116"/>
        <end position="186"/>
    </location>
</feature>
<evidence type="ECO:0000259" key="1">
    <source>
        <dbReference type="PROSITE" id="PS50112"/>
    </source>
</evidence>
<evidence type="ECO:0000313" key="3">
    <source>
        <dbReference type="Proteomes" id="UP000053937"/>
    </source>
</evidence>
<accession>A0A124G8P8</accession>
<dbReference type="AlphaFoldDB" id="A0A124G8P8"/>
<organism evidence="2 3">
    <name type="scientific">Chlorobium limicola</name>
    <dbReference type="NCBI Taxonomy" id="1092"/>
    <lineage>
        <taxon>Bacteria</taxon>
        <taxon>Pseudomonadati</taxon>
        <taxon>Chlorobiota</taxon>
        <taxon>Chlorobiia</taxon>
        <taxon>Chlorobiales</taxon>
        <taxon>Chlorobiaceae</taxon>
        <taxon>Chlorobium/Pelodictyon group</taxon>
        <taxon>Chlorobium</taxon>
    </lineage>
</organism>
<dbReference type="Gene3D" id="3.30.450.20">
    <property type="entry name" value="PAS domain"/>
    <property type="match status" value="1"/>
</dbReference>
<dbReference type="SUPFAM" id="SSF55785">
    <property type="entry name" value="PYP-like sensor domain (PAS domain)"/>
    <property type="match status" value="1"/>
</dbReference>
<name>A0A124G8P8_CHLLI</name>
<dbReference type="CDD" id="cd00130">
    <property type="entry name" value="PAS"/>
    <property type="match status" value="1"/>
</dbReference>
<reference evidence="2 3" key="1">
    <citation type="submission" date="2015-10" db="EMBL/GenBank/DDBJ databases">
        <title>Draft Genome Sequence of Chlorobium limicola strain Frasassi Growing under Artificial Lighting in the Frasassi Cave System.</title>
        <authorList>
            <person name="Mansor M."/>
            <person name="Macalady J."/>
        </authorList>
    </citation>
    <scope>NUCLEOTIDE SEQUENCE [LARGE SCALE GENOMIC DNA]</scope>
    <source>
        <strain evidence="2 3">Frasassi</strain>
    </source>
</reference>
<comment type="caution">
    <text evidence="2">The sequence shown here is derived from an EMBL/GenBank/DDBJ whole genome shotgun (WGS) entry which is preliminary data.</text>
</comment>
<dbReference type="Pfam" id="PF08447">
    <property type="entry name" value="PAS_3"/>
    <property type="match status" value="1"/>
</dbReference>
<evidence type="ECO:0000313" key="2">
    <source>
        <dbReference type="EMBL" id="KUL26576.1"/>
    </source>
</evidence>
<dbReference type="NCBIfam" id="TIGR00229">
    <property type="entry name" value="sensory_box"/>
    <property type="match status" value="1"/>
</dbReference>
<dbReference type="SMART" id="SM00091">
    <property type="entry name" value="PAS"/>
    <property type="match status" value="1"/>
</dbReference>
<dbReference type="PROSITE" id="PS50112">
    <property type="entry name" value="PAS"/>
    <property type="match status" value="1"/>
</dbReference>
<dbReference type="EMBL" id="LMBR01000154">
    <property type="protein sequence ID" value="KUL26576.1"/>
    <property type="molecule type" value="Genomic_DNA"/>
</dbReference>
<gene>
    <name evidence="2" type="ORF">ASB62_06375</name>
</gene>
<protein>
    <submittedName>
        <fullName evidence="2">Diguanylate cyclase</fullName>
    </submittedName>
</protein>
<dbReference type="InterPro" id="IPR000014">
    <property type="entry name" value="PAS"/>
</dbReference>